<evidence type="ECO:0000256" key="7">
    <source>
        <dbReference type="HAMAP-Rule" id="MF_00347"/>
    </source>
</evidence>
<dbReference type="EC" id="2.7.4.1" evidence="7 8"/>
<dbReference type="PIRSF" id="PIRSF015589">
    <property type="entry name" value="PP_kinase"/>
    <property type="match status" value="1"/>
</dbReference>
<evidence type="ECO:0000256" key="2">
    <source>
        <dbReference type="ARBA" id="ARBA00022679"/>
    </source>
</evidence>
<dbReference type="GO" id="GO:0008976">
    <property type="term" value="F:polyphosphate kinase activity"/>
    <property type="evidence" value="ECO:0007669"/>
    <property type="project" value="UniProtKB-UniRule"/>
</dbReference>
<accession>B6FXL7</accession>
<dbReference type="Pfam" id="PF02503">
    <property type="entry name" value="PP_kinase"/>
    <property type="match status" value="1"/>
</dbReference>
<comment type="PTM">
    <text evidence="7 8">An intermediate of this reaction is the autophosphorylated ppk in which a phosphate is covalently linked to a histidine residue through a N-P bond.</text>
</comment>
<evidence type="ECO:0000313" key="11">
    <source>
        <dbReference type="Proteomes" id="UP000003178"/>
    </source>
</evidence>
<dbReference type="InterPro" id="IPR025198">
    <property type="entry name" value="PPK_N_dom"/>
</dbReference>
<evidence type="ECO:0000256" key="3">
    <source>
        <dbReference type="ARBA" id="ARBA00022741"/>
    </source>
</evidence>
<dbReference type="GO" id="GO:0046872">
    <property type="term" value="F:metal ion binding"/>
    <property type="evidence" value="ECO:0007669"/>
    <property type="project" value="UniProtKB-KW"/>
</dbReference>
<dbReference type="PROSITE" id="PS50035">
    <property type="entry name" value="PLD"/>
    <property type="match status" value="1"/>
</dbReference>
<keyword evidence="7" id="KW-0479">Metal-binding</keyword>
<name>B6FXL7_PEPHT</name>
<feature type="binding site" evidence="7">
    <location>
        <position position="50"/>
    </location>
    <ligand>
        <name>ATP</name>
        <dbReference type="ChEBI" id="CHEBI:30616"/>
    </ligand>
</feature>
<feature type="binding site" evidence="7">
    <location>
        <position position="615"/>
    </location>
    <ligand>
        <name>ATP</name>
        <dbReference type="ChEBI" id="CHEBI:30616"/>
    </ligand>
</feature>
<feature type="domain" description="PLD phosphodiesterase" evidence="9">
    <location>
        <begin position="610"/>
        <end position="640"/>
    </location>
</feature>
<dbReference type="InterPro" id="IPR024953">
    <property type="entry name" value="PP_kinase_middle"/>
</dbReference>
<evidence type="ECO:0000256" key="6">
    <source>
        <dbReference type="ARBA" id="ARBA00022842"/>
    </source>
</evidence>
<comment type="catalytic activity">
    <reaction evidence="7 8">
        <text>[phosphate](n) + ATP = [phosphate](n+1) + ADP</text>
        <dbReference type="Rhea" id="RHEA:19573"/>
        <dbReference type="Rhea" id="RHEA-COMP:9859"/>
        <dbReference type="Rhea" id="RHEA-COMP:14280"/>
        <dbReference type="ChEBI" id="CHEBI:16838"/>
        <dbReference type="ChEBI" id="CHEBI:30616"/>
        <dbReference type="ChEBI" id="CHEBI:456216"/>
        <dbReference type="EC" id="2.7.4.1"/>
    </reaction>
</comment>
<feature type="binding site" evidence="7">
    <location>
        <position position="491"/>
    </location>
    <ligand>
        <name>ATP</name>
        <dbReference type="ChEBI" id="CHEBI:30616"/>
    </ligand>
</feature>
<dbReference type="GO" id="GO:0009358">
    <property type="term" value="C:polyphosphate kinase complex"/>
    <property type="evidence" value="ECO:0007669"/>
    <property type="project" value="InterPro"/>
</dbReference>
<keyword evidence="11" id="KW-1185">Reference proteome</keyword>
<dbReference type="InterPro" id="IPR036832">
    <property type="entry name" value="PPK_N_dom_sf"/>
</dbReference>
<comment type="function">
    <text evidence="7 8">Catalyzes the reversible transfer of the terminal phosphate of ATP to form a long-chain polyphosphate (polyP).</text>
</comment>
<dbReference type="AlphaFoldDB" id="B6FXL7"/>
<dbReference type="eggNOG" id="COG0855">
    <property type="taxonomic scope" value="Bacteria"/>
</dbReference>
<evidence type="ECO:0000256" key="4">
    <source>
        <dbReference type="ARBA" id="ARBA00022777"/>
    </source>
</evidence>
<dbReference type="SUPFAM" id="SSF140356">
    <property type="entry name" value="PPK N-terminal domain-like"/>
    <property type="match status" value="1"/>
</dbReference>
<keyword evidence="5 7" id="KW-0067">ATP-binding</keyword>
<dbReference type="Pfam" id="PF13089">
    <property type="entry name" value="PP_kinase_N"/>
    <property type="match status" value="1"/>
</dbReference>
<dbReference type="STRING" id="500633.CLOHIR_00616"/>
<dbReference type="InterPro" id="IPR036830">
    <property type="entry name" value="PP_kinase_middle_dom_sf"/>
</dbReference>
<dbReference type="Gene3D" id="1.20.58.310">
    <property type="entry name" value="Polyphosphate kinase N-terminal domain"/>
    <property type="match status" value="1"/>
</dbReference>
<proteinExistence type="inferred from homology"/>
<dbReference type="PANTHER" id="PTHR30218:SF0">
    <property type="entry name" value="POLYPHOSPHATE KINASE"/>
    <property type="match status" value="1"/>
</dbReference>
<dbReference type="EMBL" id="ABWP01000024">
    <property type="protein sequence ID" value="EEA85718.1"/>
    <property type="molecule type" value="Genomic_DNA"/>
</dbReference>
<gene>
    <name evidence="10" type="primary">ppk1</name>
    <name evidence="7" type="synonym">ppk</name>
    <name evidence="10" type="ORF">CLOHIR_00616</name>
</gene>
<dbReference type="NCBIfam" id="TIGR03705">
    <property type="entry name" value="poly_P_kin"/>
    <property type="match status" value="1"/>
</dbReference>
<evidence type="ECO:0000256" key="1">
    <source>
        <dbReference type="ARBA" id="ARBA00022553"/>
    </source>
</evidence>
<dbReference type="InterPro" id="IPR025200">
    <property type="entry name" value="PPK_C_dom2"/>
</dbReference>
<dbReference type="Pfam" id="PF13090">
    <property type="entry name" value="PP_kinase_C"/>
    <property type="match status" value="1"/>
</dbReference>
<comment type="similarity">
    <text evidence="7 8">Belongs to the polyphosphate kinase 1 (PPK1) family.</text>
</comment>
<dbReference type="SUPFAM" id="SSF143724">
    <property type="entry name" value="PHP14-like"/>
    <property type="match status" value="1"/>
</dbReference>
<dbReference type="PANTHER" id="PTHR30218">
    <property type="entry name" value="POLYPHOSPHATE KINASE"/>
    <property type="match status" value="1"/>
</dbReference>
<organism evidence="10 11">
    <name type="scientific">Peptacetobacter hiranonis (strain DSM 13275 / JCM 10541 / KCTC 15199 / TO-931)</name>
    <name type="common">Clostridium hiranonis</name>
    <dbReference type="NCBI Taxonomy" id="500633"/>
    <lineage>
        <taxon>Bacteria</taxon>
        <taxon>Bacillati</taxon>
        <taxon>Bacillota</taxon>
        <taxon>Clostridia</taxon>
        <taxon>Peptostreptococcales</taxon>
        <taxon>Peptostreptococcaceae</taxon>
        <taxon>Peptacetobacter</taxon>
    </lineage>
</organism>
<reference evidence="10 11" key="2">
    <citation type="submission" date="2008-10" db="EMBL/GenBank/DDBJ databases">
        <title>Draft genome sequence of Clostridium hiranonis (DSM 13275).</title>
        <authorList>
            <person name="Sudarsanam P."/>
            <person name="Ley R."/>
            <person name="Guruge J."/>
            <person name="Turnbaugh P.J."/>
            <person name="Mahowald M."/>
            <person name="Liep D."/>
            <person name="Gordon J."/>
        </authorList>
    </citation>
    <scope>NUCLEOTIDE SEQUENCE [LARGE SCALE GENOMIC DNA]</scope>
    <source>
        <strain evidence="10 11">DSM 13275</strain>
    </source>
</reference>
<feature type="binding site" evidence="7">
    <location>
        <position position="398"/>
    </location>
    <ligand>
        <name>Mg(2+)</name>
        <dbReference type="ChEBI" id="CHEBI:18420"/>
    </ligand>
</feature>
<dbReference type="Gene3D" id="3.30.870.10">
    <property type="entry name" value="Endonuclease Chain A"/>
    <property type="match status" value="2"/>
</dbReference>
<dbReference type="NCBIfam" id="NF003917">
    <property type="entry name" value="PRK05443.1-1"/>
    <property type="match status" value="1"/>
</dbReference>
<dbReference type="NCBIfam" id="NF003921">
    <property type="entry name" value="PRK05443.2-2"/>
    <property type="match status" value="1"/>
</dbReference>
<comment type="cofactor">
    <cofactor evidence="7">
        <name>Mg(2+)</name>
        <dbReference type="ChEBI" id="CHEBI:18420"/>
    </cofactor>
</comment>
<keyword evidence="6 7" id="KW-0460">Magnesium</keyword>
<keyword evidence="2 7" id="KW-0808">Transferase</keyword>
<keyword evidence="4 7" id="KW-0418">Kinase</keyword>
<comment type="caution">
    <text evidence="10">The sequence shown here is derived from an EMBL/GenBank/DDBJ whole genome shotgun (WGS) entry which is preliminary data.</text>
</comment>
<dbReference type="InterPro" id="IPR001736">
    <property type="entry name" value="PLipase_D/transphosphatidylase"/>
</dbReference>
<feature type="active site" description="Phosphohistidine intermediate" evidence="7">
    <location>
        <position position="458"/>
    </location>
</feature>
<evidence type="ECO:0000313" key="10">
    <source>
        <dbReference type="EMBL" id="EEA85718.1"/>
    </source>
</evidence>
<sequence length="712" mass="82307">MLGERKMTKRYYDNREISWLKFNKRVLEEAMDPSVPLMERLTFVSIFQSNLDEFFMVRVGSLYDQMIVDPDSRDSKTNMTPEEEIKEIVKYTKKLNGLKDDAYNNLMREVKEFGIELVDFHSRVKCNEAGDCVEDLKNEYSKALTLEDEEVLEKLFDSEIRPLISPQIIGKRQPFPFLKEKEIYAIVSLEGKNGTEKLGIVPCSGDVFERLIQIPSDDRKYILAEELILHFVTKIFKKYKVKSKSLIRITRNADIDEETVYDEDLDYRDTMKKLIKKRKKLAPVRMEMSRELNGSALKTLRKYVGLDDDSIFYSKSPLEFSFVRKIQDKLRNHSELFYEKRVPQKSPDISSKRSIIEQIEEKDKLLYYPYNSMKPFLDMLYEASEDPTVVSIKMTLYRLSSDSKIVDALSNAVENGKEVVVLVELRARFDEENNINWSRRLEKAGCRVIYGLPGLKVHSKLCLITRKTDEGIKYITQIGTGNYNEKTAKLYTDYCLMTADKRIAHEAGRVFDRLSLGEVVEKSDLLLVSPLCLRQPIMDMIDNEIVKAEHGAPAYIGIKMNSLTDKGIMNKLIEASRAGVKVQLIVRGICCLIPGVEGITENIEVISIVGRYLEHTRVYIFGEGCDSKVYIGSADLMSRNTMRRVEVATPILDPDIKKRILEDFAIMYTDNVKARKLLKDGTYKHVKQEGAPLNSQEYFFERAYKELEMQDK</sequence>
<dbReference type="SUPFAM" id="SSF56024">
    <property type="entry name" value="Phospholipase D/nuclease"/>
    <property type="match status" value="2"/>
</dbReference>
<dbReference type="Pfam" id="PF17941">
    <property type="entry name" value="PP_kinase_C_1"/>
    <property type="match status" value="1"/>
</dbReference>
<evidence type="ECO:0000256" key="8">
    <source>
        <dbReference type="RuleBase" id="RU003800"/>
    </source>
</evidence>
<evidence type="ECO:0000259" key="9">
    <source>
        <dbReference type="PROSITE" id="PS50035"/>
    </source>
</evidence>
<dbReference type="HOGENOM" id="CLU_009678_3_0_9"/>
<dbReference type="GO" id="GO:0006799">
    <property type="term" value="P:polyphosphate biosynthetic process"/>
    <property type="evidence" value="ECO:0007669"/>
    <property type="project" value="UniProtKB-UniRule"/>
</dbReference>
<dbReference type="Gene3D" id="3.30.1840.10">
    <property type="entry name" value="Polyphosphate kinase middle domain"/>
    <property type="match status" value="1"/>
</dbReference>
<dbReference type="InterPro" id="IPR003414">
    <property type="entry name" value="PP_kinase"/>
</dbReference>
<reference evidence="10 11" key="1">
    <citation type="submission" date="2008-09" db="EMBL/GenBank/DDBJ databases">
        <authorList>
            <person name="Fulton L."/>
            <person name="Clifton S."/>
            <person name="Fulton B."/>
            <person name="Xu J."/>
            <person name="Minx P."/>
            <person name="Pepin K.H."/>
            <person name="Johnson M."/>
            <person name="Thiruvilangam P."/>
            <person name="Bhonagiri V."/>
            <person name="Nash W.E."/>
            <person name="Mardis E.R."/>
            <person name="Wilson R.K."/>
        </authorList>
    </citation>
    <scope>NUCLEOTIDE SEQUENCE [LARGE SCALE GENOMIC DNA]</scope>
    <source>
        <strain evidence="10 11">DSM 13275</strain>
    </source>
</reference>
<dbReference type="Proteomes" id="UP000003178">
    <property type="component" value="Unassembled WGS sequence"/>
</dbReference>
<dbReference type="HAMAP" id="MF_00347">
    <property type="entry name" value="Polyphosphate_kinase"/>
    <property type="match status" value="1"/>
</dbReference>
<evidence type="ECO:0000256" key="5">
    <source>
        <dbReference type="ARBA" id="ARBA00022840"/>
    </source>
</evidence>
<dbReference type="GO" id="GO:0005524">
    <property type="term" value="F:ATP binding"/>
    <property type="evidence" value="ECO:0007669"/>
    <property type="project" value="UniProtKB-KW"/>
</dbReference>
<feature type="binding site" evidence="7">
    <location>
        <position position="587"/>
    </location>
    <ligand>
        <name>ATP</name>
        <dbReference type="ChEBI" id="CHEBI:30616"/>
    </ligand>
</feature>
<feature type="binding site" evidence="7">
    <location>
        <position position="428"/>
    </location>
    <ligand>
        <name>Mg(2+)</name>
        <dbReference type="ChEBI" id="CHEBI:18420"/>
    </ligand>
</feature>
<keyword evidence="1 7" id="KW-0597">Phosphoprotein</keyword>
<dbReference type="InterPro" id="IPR041108">
    <property type="entry name" value="PP_kinase_C_1"/>
</dbReference>
<protein>
    <recommendedName>
        <fullName evidence="7 8">Polyphosphate kinase</fullName>
        <ecNumber evidence="7 8">2.7.4.1</ecNumber>
    </recommendedName>
    <alternativeName>
        <fullName evidence="7">ATP-polyphosphate phosphotransferase</fullName>
    </alternativeName>
    <alternativeName>
        <fullName evidence="7">Polyphosphoric acid kinase</fullName>
    </alternativeName>
</protein>
<keyword evidence="3 7" id="KW-0547">Nucleotide-binding</keyword>